<feature type="non-terminal residue" evidence="2">
    <location>
        <position position="77"/>
    </location>
</feature>
<reference evidence="3" key="1">
    <citation type="journal article" date="2019" name="Int. J. Syst. Evol. Microbiol.">
        <title>The Global Catalogue of Microorganisms (GCM) 10K type strain sequencing project: providing services to taxonomists for standard genome sequencing and annotation.</title>
        <authorList>
            <consortium name="The Broad Institute Genomics Platform"/>
            <consortium name="The Broad Institute Genome Sequencing Center for Infectious Disease"/>
            <person name="Wu L."/>
            <person name="Ma J."/>
        </authorList>
    </citation>
    <scope>NUCLEOTIDE SEQUENCE [LARGE SCALE GENOMIC DNA]</scope>
    <source>
        <strain evidence="3">CCUG 63369</strain>
    </source>
</reference>
<proteinExistence type="predicted"/>
<feature type="region of interest" description="Disordered" evidence="1">
    <location>
        <begin position="1"/>
        <end position="27"/>
    </location>
</feature>
<evidence type="ECO:0000313" key="3">
    <source>
        <dbReference type="Proteomes" id="UP001596956"/>
    </source>
</evidence>
<accession>A0ABW3BF02</accession>
<dbReference type="Proteomes" id="UP001596956">
    <property type="component" value="Unassembled WGS sequence"/>
</dbReference>
<organism evidence="2 3">
    <name type="scientific">Streptomonospora algeriensis</name>
    <dbReference type="NCBI Taxonomy" id="995084"/>
    <lineage>
        <taxon>Bacteria</taxon>
        <taxon>Bacillati</taxon>
        <taxon>Actinomycetota</taxon>
        <taxon>Actinomycetes</taxon>
        <taxon>Streptosporangiales</taxon>
        <taxon>Nocardiopsidaceae</taxon>
        <taxon>Streptomonospora</taxon>
    </lineage>
</organism>
<gene>
    <name evidence="2" type="ORF">ACFQZU_11255</name>
</gene>
<protein>
    <submittedName>
        <fullName evidence="2">Uncharacterized protein</fullName>
    </submittedName>
</protein>
<evidence type="ECO:0000313" key="2">
    <source>
        <dbReference type="EMBL" id="MFD0801888.1"/>
    </source>
</evidence>
<sequence length="77" mass="7960">MGTQIRPLAGHGHRRTQSGPGRGVAYSRKERAENVREVTGGAGGHVVLDGVGGETGTSSFGAAAWRPLLRLRRPAGG</sequence>
<comment type="caution">
    <text evidence="2">The sequence shown here is derived from an EMBL/GenBank/DDBJ whole genome shotgun (WGS) entry which is preliminary data.</text>
</comment>
<name>A0ABW3BF02_9ACTN</name>
<dbReference type="Gene3D" id="3.40.50.720">
    <property type="entry name" value="NAD(P)-binding Rossmann-like Domain"/>
    <property type="match status" value="1"/>
</dbReference>
<evidence type="ECO:0000256" key="1">
    <source>
        <dbReference type="SAM" id="MobiDB-lite"/>
    </source>
</evidence>
<keyword evidence="3" id="KW-1185">Reference proteome</keyword>
<dbReference type="EMBL" id="JBHTHR010000320">
    <property type="protein sequence ID" value="MFD0801888.1"/>
    <property type="molecule type" value="Genomic_DNA"/>
</dbReference>